<keyword evidence="2" id="KW-1133">Transmembrane helix</keyword>
<sequence>MPEEGKADILTPADRRRGQRSAVWVFGFFLAVVLAALVTTVLAVNNGRNYKRLVRQFALEQYLLPASPAPSLRIDRHRSLPPAEHYPPWLLKAGLERMAVFEKTEALSADERCDLLRDDRGTAPTFTRSGHDWECLFFEEFGNAPEPAAMFIQVRGTEPDMVSSFRIKVSLTDLTMELAVLSEAIRATERFGLPMTPETRSYVIEKLAGRTEFSSIVENYRMTFSQEVTDARRYNLLILPRRQTTGCGERPSPQPDRWTAPIYRMSVGCLALRSMPQPQSASLEPFKVKLKRSAGAGFRQGKGIPRCTSEPIASDPGGKMPGPSGWLKQAA</sequence>
<dbReference type="AlphaFoldDB" id="A0A068SM94"/>
<dbReference type="EMBL" id="HG938353">
    <property type="protein sequence ID" value="CDN47372.1"/>
    <property type="molecule type" value="Genomic_DNA"/>
</dbReference>
<dbReference type="Pfam" id="PF19495">
    <property type="entry name" value="DUF6030"/>
    <property type="match status" value="1"/>
</dbReference>
<dbReference type="HOGENOM" id="CLU_986347_0_0_5"/>
<protein>
    <submittedName>
        <fullName evidence="3">Uncharacterized protein</fullName>
    </submittedName>
</protein>
<gene>
    <name evidence="3" type="ORF">RG540_CH11850</name>
</gene>
<evidence type="ECO:0000256" key="1">
    <source>
        <dbReference type="SAM" id="MobiDB-lite"/>
    </source>
</evidence>
<keyword evidence="4" id="KW-1185">Reference proteome</keyword>
<evidence type="ECO:0000313" key="4">
    <source>
        <dbReference type="Proteomes" id="UP000028181"/>
    </source>
</evidence>
<keyword evidence="2" id="KW-0812">Transmembrane</keyword>
<dbReference type="eggNOG" id="ENOG5030ZV1">
    <property type="taxonomic scope" value="Bacteria"/>
</dbReference>
<dbReference type="RefSeq" id="WP_038585651.1">
    <property type="nucleotide sequence ID" value="NZ_HG938353.1"/>
</dbReference>
<dbReference type="KEGG" id="ngg:RG540_CH11850"/>
<feature type="transmembrane region" description="Helical" evidence="2">
    <location>
        <begin position="21"/>
        <end position="44"/>
    </location>
</feature>
<dbReference type="PATRIC" id="fig|1028800.3.peg.1203"/>
<dbReference type="Proteomes" id="UP000028181">
    <property type="component" value="Chromosome I"/>
</dbReference>
<name>A0A068SM94_NEOGA</name>
<dbReference type="GeneID" id="72711939"/>
<organism evidence="3 4">
    <name type="scientific">Neorhizobium galegae bv. orientalis str. HAMBI 540</name>
    <dbReference type="NCBI Taxonomy" id="1028800"/>
    <lineage>
        <taxon>Bacteria</taxon>
        <taxon>Pseudomonadati</taxon>
        <taxon>Pseudomonadota</taxon>
        <taxon>Alphaproteobacteria</taxon>
        <taxon>Hyphomicrobiales</taxon>
        <taxon>Rhizobiaceae</taxon>
        <taxon>Rhizobium/Agrobacterium group</taxon>
        <taxon>Neorhizobium</taxon>
    </lineage>
</organism>
<evidence type="ECO:0000313" key="3">
    <source>
        <dbReference type="EMBL" id="CDN47372.1"/>
    </source>
</evidence>
<reference evidence="4" key="1">
    <citation type="journal article" date="2014" name="BMC Genomics">
        <title>Genome sequencing of two Neorhizobium galegae strains reveals a noeT gene responsible for the unusual acetylation of the nodulation factors.</title>
        <authorList>
            <person name="Osterman J."/>
            <person name="Marsh J."/>
            <person name="Laine P.K."/>
            <person name="Zeng Z."/>
            <person name="Alatalo E."/>
            <person name="Sullivan J.T."/>
            <person name="Young J.P."/>
            <person name="Thomas-Oates J."/>
            <person name="Paulin L."/>
            <person name="Lindstrom K."/>
        </authorList>
    </citation>
    <scope>NUCLEOTIDE SEQUENCE [LARGE SCALE GENOMIC DNA]</scope>
    <source>
        <strain evidence="4">HAMBI 540</strain>
    </source>
</reference>
<accession>A0A068SM94</accession>
<feature type="region of interest" description="Disordered" evidence="1">
    <location>
        <begin position="296"/>
        <end position="331"/>
    </location>
</feature>
<dbReference type="InterPro" id="IPR046071">
    <property type="entry name" value="DUF6030"/>
</dbReference>
<proteinExistence type="predicted"/>
<evidence type="ECO:0000256" key="2">
    <source>
        <dbReference type="SAM" id="Phobius"/>
    </source>
</evidence>
<keyword evidence="2" id="KW-0472">Membrane</keyword>